<dbReference type="PANTHER" id="PTHR43649:SF12">
    <property type="entry name" value="DIACETYLCHITOBIOSE BINDING PROTEIN DASA"/>
    <property type="match status" value="1"/>
</dbReference>
<dbReference type="RefSeq" id="WP_090592127.1">
    <property type="nucleotide sequence ID" value="NZ_LT629688.1"/>
</dbReference>
<dbReference type="InterPro" id="IPR050490">
    <property type="entry name" value="Bact_solute-bd_prot1"/>
</dbReference>
<dbReference type="OrthoDB" id="2531053at2"/>
<keyword evidence="1" id="KW-0762">Sugar transport</keyword>
<evidence type="ECO:0000313" key="1">
    <source>
        <dbReference type="EMBL" id="SDD70330.1"/>
    </source>
</evidence>
<dbReference type="PANTHER" id="PTHR43649">
    <property type="entry name" value="ARABINOSE-BINDING PROTEIN-RELATED"/>
    <property type="match status" value="1"/>
</dbReference>
<organism evidence="1 2">
    <name type="scientific">Auraticoccus monumenti</name>
    <dbReference type="NCBI Taxonomy" id="675864"/>
    <lineage>
        <taxon>Bacteria</taxon>
        <taxon>Bacillati</taxon>
        <taxon>Actinomycetota</taxon>
        <taxon>Actinomycetes</taxon>
        <taxon>Propionibacteriales</taxon>
        <taxon>Propionibacteriaceae</taxon>
        <taxon>Auraticoccus</taxon>
    </lineage>
</organism>
<protein>
    <submittedName>
        <fullName evidence="1">Multiple sugar transport system substrate-binding protein</fullName>
    </submittedName>
</protein>
<evidence type="ECO:0000313" key="2">
    <source>
        <dbReference type="Proteomes" id="UP000198546"/>
    </source>
</evidence>
<dbReference type="Pfam" id="PF13416">
    <property type="entry name" value="SBP_bac_8"/>
    <property type="match status" value="1"/>
</dbReference>
<dbReference type="InterPro" id="IPR006059">
    <property type="entry name" value="SBP"/>
</dbReference>
<dbReference type="EMBL" id="LT629688">
    <property type="protein sequence ID" value="SDD70330.1"/>
    <property type="molecule type" value="Genomic_DNA"/>
</dbReference>
<dbReference type="Proteomes" id="UP000198546">
    <property type="component" value="Chromosome i"/>
</dbReference>
<dbReference type="PROSITE" id="PS51318">
    <property type="entry name" value="TAT"/>
    <property type="match status" value="1"/>
</dbReference>
<dbReference type="Gene3D" id="3.40.190.10">
    <property type="entry name" value="Periplasmic binding protein-like II"/>
    <property type="match status" value="2"/>
</dbReference>
<keyword evidence="2" id="KW-1185">Reference proteome</keyword>
<reference evidence="1 2" key="1">
    <citation type="submission" date="2016-10" db="EMBL/GenBank/DDBJ databases">
        <authorList>
            <person name="de Groot N.N."/>
        </authorList>
    </citation>
    <scope>NUCLEOTIDE SEQUENCE [LARGE SCALE GENOMIC DNA]</scope>
    <source>
        <strain evidence="1 2">MON 2.2</strain>
    </source>
</reference>
<keyword evidence="1" id="KW-0813">Transport</keyword>
<proteinExistence type="predicted"/>
<name>A0A1G6WWK0_9ACTN</name>
<dbReference type="SUPFAM" id="SSF53850">
    <property type="entry name" value="Periplasmic binding protein-like II"/>
    <property type="match status" value="1"/>
</dbReference>
<dbReference type="InterPro" id="IPR006311">
    <property type="entry name" value="TAT_signal"/>
</dbReference>
<dbReference type="AlphaFoldDB" id="A0A1G6WWK0"/>
<dbReference type="STRING" id="675864.SAMN04489747_1550"/>
<sequence>MITTRRTFLGLAAAGAGALALPGCTSEAGGGGGSGPVRVAWYGGAPVHEGVEGALAAWGSSHPDQPYAVERAPFDDYWDKLATQTAGRDAPDVFRMSMSYFSDYAGRGALRDLSGAVGGTIRTADLDPDVASSGQVGDELFGIGQSSISHAVFVSSAVLEEVGASLPADWTWQEFGEFVRGFATEAGPGSWGSNDLGGNLQLFDVYARQRGTDLFNPGGAGLAVAVDTVAEWFGLWDDLRRADAVPPGDVSAETGSFETSLLAQGKAPLAAGWVQQVTFYQPLVPDSEVQVVPLPSFQAGDLSGQFLKALDLWCVSGTTEQPEVAEAVVDFLVNDPAAAASIGLTLGVPPSERARTALAAEAGPAPQRAIEYVEGLAGRVGPSPEAWPSGYGELLSAFDRLNQDIAFDRSDPSAAAAAFAEEAGRVLG</sequence>
<gene>
    <name evidence="1" type="ORF">SAMN04489747_1550</name>
</gene>
<accession>A0A1G6WWK0</accession>